<comment type="caution">
    <text evidence="1">The sequence shown here is derived from an EMBL/GenBank/DDBJ whole genome shotgun (WGS) entry which is preliminary data.</text>
</comment>
<dbReference type="EMBL" id="CM039427">
    <property type="protein sequence ID" value="KAI4353812.1"/>
    <property type="molecule type" value="Genomic_DNA"/>
</dbReference>
<evidence type="ECO:0000313" key="2">
    <source>
        <dbReference type="Proteomes" id="UP000828941"/>
    </source>
</evidence>
<protein>
    <submittedName>
        <fullName evidence="1">Uncharacterized protein</fullName>
    </submittedName>
</protein>
<proteinExistence type="predicted"/>
<evidence type="ECO:0000313" key="1">
    <source>
        <dbReference type="EMBL" id="KAI4353812.1"/>
    </source>
</evidence>
<organism evidence="1 2">
    <name type="scientific">Bauhinia variegata</name>
    <name type="common">Purple orchid tree</name>
    <name type="synonym">Phanera variegata</name>
    <dbReference type="NCBI Taxonomy" id="167791"/>
    <lineage>
        <taxon>Eukaryota</taxon>
        <taxon>Viridiplantae</taxon>
        <taxon>Streptophyta</taxon>
        <taxon>Embryophyta</taxon>
        <taxon>Tracheophyta</taxon>
        <taxon>Spermatophyta</taxon>
        <taxon>Magnoliopsida</taxon>
        <taxon>eudicotyledons</taxon>
        <taxon>Gunneridae</taxon>
        <taxon>Pentapetalae</taxon>
        <taxon>rosids</taxon>
        <taxon>fabids</taxon>
        <taxon>Fabales</taxon>
        <taxon>Fabaceae</taxon>
        <taxon>Cercidoideae</taxon>
        <taxon>Cercideae</taxon>
        <taxon>Bauhiniinae</taxon>
        <taxon>Bauhinia</taxon>
    </lineage>
</organism>
<keyword evidence="2" id="KW-1185">Reference proteome</keyword>
<sequence>MLFPELGYLFCYNSRVKELNQNAEKLLRERERVQHEVEDAERSGKGIHATVSDWLLKVDEIIPKNEEFQKDGSNSKTKCFNGLFANLIARHQLGRRAAKLGVDADELMKDSKFDEVSYRPSPTWIGSVFSNMGYESLKSRNETVEEIMKALKDSSVRTIRICGQVGVGKTTLVKEVAKKAREMKLFTELVMATVTRNPEIKSIQGKIADMLGMTLEEESEMGRAGQLRERLKKYKENILVIIDDLWDGLDLDKLGVQPEDYKR</sequence>
<reference evidence="1 2" key="1">
    <citation type="journal article" date="2022" name="DNA Res.">
        <title>Chromosomal-level genome assembly of the orchid tree Bauhinia variegata (Leguminosae; Cercidoideae) supports the allotetraploid origin hypothesis of Bauhinia.</title>
        <authorList>
            <person name="Zhong Y."/>
            <person name="Chen Y."/>
            <person name="Zheng D."/>
            <person name="Pang J."/>
            <person name="Liu Y."/>
            <person name="Luo S."/>
            <person name="Meng S."/>
            <person name="Qian L."/>
            <person name="Wei D."/>
            <person name="Dai S."/>
            <person name="Zhou R."/>
        </authorList>
    </citation>
    <scope>NUCLEOTIDE SEQUENCE [LARGE SCALE GENOMIC DNA]</scope>
    <source>
        <strain evidence="1">BV-YZ2020</strain>
    </source>
</reference>
<name>A0ACB9PYZ3_BAUVA</name>
<gene>
    <name evidence="1" type="ORF">L6164_002738</name>
</gene>
<accession>A0ACB9PYZ3</accession>
<dbReference type="Proteomes" id="UP000828941">
    <property type="component" value="Chromosome 2"/>
</dbReference>